<feature type="region of interest" description="Disordered" evidence="2">
    <location>
        <begin position="1"/>
        <end position="28"/>
    </location>
</feature>
<organism evidence="3 4">
    <name type="scientific">Cryoendolithus antarcticus</name>
    <dbReference type="NCBI Taxonomy" id="1507870"/>
    <lineage>
        <taxon>Eukaryota</taxon>
        <taxon>Fungi</taxon>
        <taxon>Dikarya</taxon>
        <taxon>Ascomycota</taxon>
        <taxon>Pezizomycotina</taxon>
        <taxon>Dothideomycetes</taxon>
        <taxon>Dothideomycetidae</taxon>
        <taxon>Cladosporiales</taxon>
        <taxon>Cladosporiaceae</taxon>
        <taxon>Cryoendolithus</taxon>
    </lineage>
</organism>
<accession>A0A1V8T805</accession>
<reference evidence="4" key="1">
    <citation type="submission" date="2017-03" db="EMBL/GenBank/DDBJ databases">
        <title>Genomes of endolithic fungi from Antarctica.</title>
        <authorList>
            <person name="Coleine C."/>
            <person name="Masonjones S."/>
            <person name="Stajich J.E."/>
        </authorList>
    </citation>
    <scope>NUCLEOTIDE SEQUENCE [LARGE SCALE GENOMIC DNA]</scope>
    <source>
        <strain evidence="4">CCFEE 5527</strain>
    </source>
</reference>
<dbReference type="InParanoid" id="A0A1V8T805"/>
<evidence type="ECO:0000313" key="4">
    <source>
        <dbReference type="Proteomes" id="UP000192596"/>
    </source>
</evidence>
<dbReference type="Proteomes" id="UP000192596">
    <property type="component" value="Unassembled WGS sequence"/>
</dbReference>
<protein>
    <submittedName>
        <fullName evidence="3">Uncharacterized protein</fullName>
    </submittedName>
</protein>
<gene>
    <name evidence="3" type="ORF">B0A48_07244</name>
</gene>
<feature type="compositionally biased region" description="Polar residues" evidence="2">
    <location>
        <begin position="18"/>
        <end position="28"/>
    </location>
</feature>
<keyword evidence="1" id="KW-0175">Coiled coil</keyword>
<comment type="caution">
    <text evidence="3">The sequence shown here is derived from an EMBL/GenBank/DDBJ whole genome shotgun (WGS) entry which is preliminary data.</text>
</comment>
<proteinExistence type="predicted"/>
<feature type="coiled-coil region" evidence="1">
    <location>
        <begin position="42"/>
        <end position="120"/>
    </location>
</feature>
<dbReference type="EMBL" id="NAJO01000014">
    <property type="protein sequence ID" value="OQO07547.1"/>
    <property type="molecule type" value="Genomic_DNA"/>
</dbReference>
<sequence length="138" mass="16078">MAPARKIDPSVSPPDPITQETQTQTSQDLDMSAMHGLMEKHRKSVKARRRTRENAIREARQERMESIRQKLEAAVQRDDEQFRARRLPQVRRLCQLVHKKRQLEQAIMTSKTELDNIIEAAVKHLQTGIEKRKEAMEG</sequence>
<name>A0A1V8T805_9PEZI</name>
<keyword evidence="4" id="KW-1185">Reference proteome</keyword>
<dbReference type="AlphaFoldDB" id="A0A1V8T805"/>
<evidence type="ECO:0000256" key="2">
    <source>
        <dbReference type="SAM" id="MobiDB-lite"/>
    </source>
</evidence>
<evidence type="ECO:0000313" key="3">
    <source>
        <dbReference type="EMBL" id="OQO07547.1"/>
    </source>
</evidence>
<evidence type="ECO:0000256" key="1">
    <source>
        <dbReference type="SAM" id="Coils"/>
    </source>
</evidence>